<feature type="transmembrane region" description="Helical" evidence="7">
    <location>
        <begin position="1084"/>
        <end position="1101"/>
    </location>
</feature>
<feature type="transmembrane region" description="Helical" evidence="7">
    <location>
        <begin position="1169"/>
        <end position="1189"/>
    </location>
</feature>
<organism evidence="8 9">
    <name type="scientific">Arachis hypogaea</name>
    <name type="common">Peanut</name>
    <dbReference type="NCBI Taxonomy" id="3818"/>
    <lineage>
        <taxon>Eukaryota</taxon>
        <taxon>Viridiplantae</taxon>
        <taxon>Streptophyta</taxon>
        <taxon>Embryophyta</taxon>
        <taxon>Tracheophyta</taxon>
        <taxon>Spermatophyta</taxon>
        <taxon>Magnoliopsida</taxon>
        <taxon>eudicotyledons</taxon>
        <taxon>Gunneridae</taxon>
        <taxon>Pentapetalae</taxon>
        <taxon>rosids</taxon>
        <taxon>fabids</taxon>
        <taxon>Fabales</taxon>
        <taxon>Fabaceae</taxon>
        <taxon>Papilionoideae</taxon>
        <taxon>50 kb inversion clade</taxon>
        <taxon>dalbergioids sensu lato</taxon>
        <taxon>Dalbergieae</taxon>
        <taxon>Pterocarpus clade</taxon>
        <taxon>Arachis</taxon>
    </lineage>
</organism>
<keyword evidence="3" id="KW-0813">Transport</keyword>
<feature type="transmembrane region" description="Helical" evidence="7">
    <location>
        <begin position="2424"/>
        <end position="2444"/>
    </location>
</feature>
<evidence type="ECO:0000313" key="8">
    <source>
        <dbReference type="EMBL" id="RYR14787.1"/>
    </source>
</evidence>
<feature type="transmembrane region" description="Helical" evidence="7">
    <location>
        <begin position="2477"/>
        <end position="2495"/>
    </location>
</feature>
<feature type="transmembrane region" description="Helical" evidence="7">
    <location>
        <begin position="1427"/>
        <end position="1447"/>
    </location>
</feature>
<feature type="transmembrane region" description="Helical" evidence="7">
    <location>
        <begin position="1116"/>
        <end position="1134"/>
    </location>
</feature>
<feature type="transmembrane region" description="Helical" evidence="7">
    <location>
        <begin position="914"/>
        <end position="934"/>
    </location>
</feature>
<keyword evidence="6 7" id="KW-0472">Membrane</keyword>
<feature type="transmembrane region" description="Helical" evidence="7">
    <location>
        <begin position="379"/>
        <end position="400"/>
    </location>
</feature>
<feature type="transmembrane region" description="Helical" evidence="7">
    <location>
        <begin position="2332"/>
        <end position="2351"/>
    </location>
</feature>
<feature type="transmembrane region" description="Helical" evidence="7">
    <location>
        <begin position="1954"/>
        <end position="1980"/>
    </location>
</feature>
<feature type="transmembrane region" description="Helical" evidence="7">
    <location>
        <begin position="1992"/>
        <end position="2010"/>
    </location>
</feature>
<keyword evidence="9" id="KW-1185">Reference proteome</keyword>
<feature type="transmembrane region" description="Helical" evidence="7">
    <location>
        <begin position="2025"/>
        <end position="2044"/>
    </location>
</feature>
<dbReference type="SUPFAM" id="SSF103481">
    <property type="entry name" value="Multidrug resistance efflux transporter EmrE"/>
    <property type="match status" value="3"/>
</dbReference>
<name>A0A444ZKT0_ARAHY</name>
<feature type="transmembrane region" description="Helical" evidence="7">
    <location>
        <begin position="719"/>
        <end position="739"/>
    </location>
</feature>
<feature type="transmembrane region" description="Helical" evidence="7">
    <location>
        <begin position="1580"/>
        <end position="1600"/>
    </location>
</feature>
<dbReference type="GO" id="GO:0005345">
    <property type="term" value="F:purine nucleobase transmembrane transporter activity"/>
    <property type="evidence" value="ECO:0007669"/>
    <property type="project" value="UniProtKB-ARBA"/>
</dbReference>
<feature type="transmembrane region" description="Helical" evidence="7">
    <location>
        <begin position="792"/>
        <end position="815"/>
    </location>
</feature>
<comment type="similarity">
    <text evidence="2">Belongs to the purine permeases (TC 2.A.7.14) family.</text>
</comment>
<comment type="caution">
    <text evidence="8">The sequence shown here is derived from an EMBL/GenBank/DDBJ whole genome shotgun (WGS) entry which is preliminary data.</text>
</comment>
<evidence type="ECO:0000256" key="5">
    <source>
        <dbReference type="ARBA" id="ARBA00022989"/>
    </source>
</evidence>
<feature type="transmembrane region" description="Helical" evidence="7">
    <location>
        <begin position="210"/>
        <end position="228"/>
    </location>
</feature>
<feature type="transmembrane region" description="Helical" evidence="7">
    <location>
        <begin position="648"/>
        <end position="674"/>
    </location>
</feature>
<feature type="transmembrane region" description="Helical" evidence="7">
    <location>
        <begin position="155"/>
        <end position="175"/>
    </location>
</feature>
<feature type="transmembrane region" description="Helical" evidence="7">
    <location>
        <begin position="1305"/>
        <end position="1328"/>
    </location>
</feature>
<gene>
    <name evidence="8" type="ORF">Ahy_B04g071486</name>
</gene>
<dbReference type="GO" id="GO:0015211">
    <property type="term" value="F:purine nucleoside transmembrane transporter activity"/>
    <property type="evidence" value="ECO:0007669"/>
    <property type="project" value="InterPro"/>
</dbReference>
<accession>A0A444ZKT0</accession>
<feature type="transmembrane region" description="Helical" evidence="7">
    <location>
        <begin position="2064"/>
        <end position="2085"/>
    </location>
</feature>
<feature type="transmembrane region" description="Helical" evidence="7">
    <location>
        <begin position="2279"/>
        <end position="2297"/>
    </location>
</feature>
<keyword evidence="5 7" id="KW-1133">Transmembrane helix</keyword>
<evidence type="ECO:0000256" key="6">
    <source>
        <dbReference type="ARBA" id="ARBA00023136"/>
    </source>
</evidence>
<feature type="transmembrane region" description="Helical" evidence="7">
    <location>
        <begin position="344"/>
        <end position="367"/>
    </location>
</feature>
<dbReference type="PANTHER" id="PTHR31376">
    <property type="entry name" value="OS09G0467300 PROTEIN-RELATED"/>
    <property type="match status" value="1"/>
</dbReference>
<feature type="transmembrane region" description="Helical" evidence="7">
    <location>
        <begin position="686"/>
        <end position="704"/>
    </location>
</feature>
<dbReference type="EMBL" id="SDMP01000014">
    <property type="protein sequence ID" value="RYR14787.1"/>
    <property type="molecule type" value="Genomic_DNA"/>
</dbReference>
<dbReference type="Proteomes" id="UP000289738">
    <property type="component" value="Chromosome B04"/>
</dbReference>
<dbReference type="GO" id="GO:0016020">
    <property type="term" value="C:membrane"/>
    <property type="evidence" value="ECO:0007669"/>
    <property type="project" value="UniProtKB-SubCell"/>
</dbReference>
<dbReference type="InterPro" id="IPR037185">
    <property type="entry name" value="EmrE-like"/>
</dbReference>
<feature type="transmembrane region" description="Helical" evidence="7">
    <location>
        <begin position="2251"/>
        <end position="2272"/>
    </location>
</feature>
<feature type="transmembrane region" description="Helical" evidence="7">
    <location>
        <begin position="1620"/>
        <end position="1641"/>
    </location>
</feature>
<comment type="subcellular location">
    <subcellularLocation>
        <location evidence="1">Membrane</location>
        <topology evidence="1">Multi-pass membrane protein</topology>
    </subcellularLocation>
</comment>
<sequence>MVFLDGLWDLKKEVKLVFDKGERIYWVLTGETTGILRHKSQWFQRTKMTKSTLKKKTKTTKSTLKKKKKQNHRKWATKKDKKNCMQQIKKLPETRGLVSSTILSKYYFTHKGASEWLSIWLQCSGFSFLLIPIFLPYSILKSTIQKPFTDFNRKILTLLILLGIILEINNVIFSYAASYLPVSTSSLLLSSQLGFNLVLSVIMGKQKITFWNLTTVILITLCYILLTLNSNRERPKSLTEREYFIGFFCTISEDQQEDRLLRDGDGDAAGHGGDGDGADHRGMVFLDGFCDLKKEAKFVFDKRERIYWVFIGKTTGPKLSELGNKERQEELHATDQKFTRNKRYMLVLSYFLLLVGLVSSTILSKYYFIHKGASEWLSTWLQCLGFPLLLIPIFLPYFILKSTIRKPFTDFNRKILTLLIFLRIILEINNVIFSYAASYLLISTSSLLLSSQLGFNLVRSVIMGKQKITFWNLTPPEGLLYALYFAVVEKINKKVDCYEMVIEMQLDMEVTATTLATVVMVFLDGFWYLKKEAKLVFDKGERIYWVLIGETTGILRHKSQWFQRTKTTKSTLKKKTKTTKSTLKKKNKQNHQKWATRKDKKNCLQQIKNLPETRERCKRMAFNLTSVFGKILTLLIFLGIILEINNVIFSYAASYLLVSTSSLLLSSQLGFNLVLSVIMGKQKITFWNLTTVILITLCYILLTLNSNRERPKSLTEREYFIGFFCTISEGLLYALYLAVVEKINKKIDCYEMNTMSQEPTKTTKSTLNKKNKQNYQNWATRKDKKNCINKRYMLVLSYFLLLVGLVSSTILSKYYFIHKGASEWLSTWLQCLGFPLLLIPIFLPYFILKSTIRKPFTDFNRKILTLLIFLRIILEINNVIFSYAASYLLISTSSLLLSSQLVEKDQKVKQREYFIGFICTISEGLLYALYFAVVEKINKKVDCYEMVIEMQLDMEVTATTLATVVMVFLDGFWYLKKEAKLVFDKGERIYWVLIGETTGILRHKSQWFQRTKTTKSTLKKKTKTTKSTLKKKNKQNHQKWATRKDKKNCLQQIKNLPETRVTFFLLWIRSLQPYFQNIISPRKCSGFSLLLIPIFIPYSILKSTIRKPFTDFNRKILTLLIFLGIILEINNVIFSYAASYLLVSTSSLLLSSQLGFNLVLSVIMGKQKITFWNLTTVILITLCYILLTLNSNRERPKSLTEREYFIGFFCTISEDQQEDRLLRDGDGDAAAHGGDGDGAGHRGMVFLDGFCDLKKEAKFVFDKRERIYWVFIGKTTGPKLSELGNKERQEELHATDQKFTRNKRYMLVLSYFLLLVGLVSSTILSKYYFIHKGASEWLSTWLQCLGFPLLLIPIFLPYFILKSTIRKPFTDFNRKILTLLIFLRIILEINNVIFSYAASYLLISTSSLLLSSQLVEKDQKVKQREYFIGFICTISEGLLYALYFAVVEKINKKVDCYEMVIEMQLDMEVTATTLATVVMVFLDGFWYLKKEAKLVFDKGERIYWVLIGETTGILRHKSQWFQRTKTMKSTLKKKTKTTKSTLKKKNKQNHQKWATRKDKKNCLQQIKNLPETRERCKRMAFNLTSVFGEGLLYALYFAVVEKINKKVDCYEMVIEMQLDMEVTATTLATVVMVFLDGFWYLKKEAKLVFDKGERIYWVLIGETTGILRHKSQWFQRTKTTKSTLKKKTKTTKSTLKKKNKQNHQKWATRKDKKNCLQQIKNLPETRERCKRMAFNLTSVFGIILEINNVIFLYAASYLPISTSSLLLSSQLGFNLVRSVIMGKQKITFWNLTPPEGLLYALYFAVVEKINKKVDCYEMVIEMQLDMEVTATTLATVVMVFLDGFWYLKKEAKLVFDKGERIYWVLIGETTGNGQQGKTRRTACNRSKIYQKQEVHAGSELLSSCCGFGLFNHTFKILFHPERCKRMAFNLTSVFGKILTLLIFLGIILEINNVIFSYAASYLLVSTSSLLLSSQLGFNLVLSVIMGKQKITFWNLTTVILITLCYILLTLNSNRERLKSLTEREYFIGFFCTISEGLLYVLYLAVVEKINKKVDCYEMVMEMQLVMKVMATALATVRMVFLYGFWNLKKEANLVFDKGERIYWVLIGETTGPFLANVSKFELILRHKSKWFQRTKTMKSTLKKKTKTTKSTLEKKNKQNHQNWATRKDKKNCMQQIKNLPETRANGFQPGFIFGFSPFTYPNFFLYYILKSAIRKHFTDFNRKILTLLIFLGIILEINNVIFSYAASYLPVSTSSLLLSFQLGFNLVLSVIMGKQKITFWNLTTVILITLSYILLALNSNRERPNSLAPLAKINKKIDCYEMVMEMQLVMEVTVTALVTVGMVFLDGFWYLKKEAKLVFDKGERIYWGNKERQEELDATDQKFTRNKRYMLVLSYFLLVVGSVSSTILLKYYFTHKDASEWLSTWLQCSDFTLLLVPIFFLYSILKSTVQKPFTDFNRKILTLLIFLEIILEINNNLTIVILITLSYIILTLNSSRERLKSLTKRESFIGFFCTISGDLLYALYLAVVENH</sequence>
<feature type="transmembrane region" description="Helical" evidence="7">
    <location>
        <begin position="1340"/>
        <end position="1360"/>
    </location>
</feature>
<feature type="transmembrane region" description="Helical" evidence="7">
    <location>
        <begin position="1927"/>
        <end position="1948"/>
    </location>
</feature>
<evidence type="ECO:0000256" key="3">
    <source>
        <dbReference type="ARBA" id="ARBA00022448"/>
    </source>
</evidence>
<feature type="transmembrane region" description="Helical" evidence="7">
    <location>
        <begin position="1141"/>
        <end position="1163"/>
    </location>
</feature>
<feature type="transmembrane region" description="Helical" evidence="7">
    <location>
        <begin position="1733"/>
        <end position="1755"/>
    </location>
</feature>
<evidence type="ECO:0000256" key="4">
    <source>
        <dbReference type="ARBA" id="ARBA00022692"/>
    </source>
</evidence>
<dbReference type="Pfam" id="PF16913">
    <property type="entry name" value="PUNUT"/>
    <property type="match status" value="15"/>
</dbReference>
<dbReference type="InterPro" id="IPR030182">
    <property type="entry name" value="PUP_plant"/>
</dbReference>
<feature type="transmembrane region" description="Helical" evidence="7">
    <location>
        <begin position="2389"/>
        <end position="2412"/>
    </location>
</feature>
<keyword evidence="4 7" id="KW-0812">Transmembrane</keyword>
<feature type="transmembrane region" description="Helical" evidence="7">
    <location>
        <begin position="2224"/>
        <end position="2245"/>
    </location>
</feature>
<feature type="transmembrane region" description="Helical" evidence="7">
    <location>
        <begin position="621"/>
        <end position="642"/>
    </location>
</feature>
<feature type="transmembrane region" description="Helical" evidence="7">
    <location>
        <begin position="116"/>
        <end position="135"/>
    </location>
</feature>
<proteinExistence type="inferred from homology"/>
<evidence type="ECO:0000313" key="9">
    <source>
        <dbReference type="Proteomes" id="UP000289738"/>
    </source>
</evidence>
<reference evidence="8 9" key="1">
    <citation type="submission" date="2019-01" db="EMBL/GenBank/DDBJ databases">
        <title>Sequencing of cultivated peanut Arachis hypogaea provides insights into genome evolution and oil improvement.</title>
        <authorList>
            <person name="Chen X."/>
        </authorList>
    </citation>
    <scope>NUCLEOTIDE SEQUENCE [LARGE SCALE GENOMIC DNA]</scope>
    <source>
        <strain evidence="9">cv. Fuhuasheng</strain>
        <tissue evidence="8">Leaves</tissue>
    </source>
</reference>
<dbReference type="PANTHER" id="PTHR31376:SF3">
    <property type="entry name" value="PURINE PERMEASE 4-RELATED"/>
    <property type="match status" value="1"/>
</dbReference>
<evidence type="ECO:0000256" key="7">
    <source>
        <dbReference type="SAM" id="Phobius"/>
    </source>
</evidence>
<feature type="transmembrane region" description="Helical" evidence="7">
    <location>
        <begin position="2507"/>
        <end position="2527"/>
    </location>
</feature>
<feature type="transmembrane region" description="Helical" evidence="7">
    <location>
        <begin position="1828"/>
        <end position="1847"/>
    </location>
</feature>
<protein>
    <submittedName>
        <fullName evidence="8">Uncharacterized protein</fullName>
    </submittedName>
</protein>
<feature type="transmembrane region" description="Helical" evidence="7">
    <location>
        <begin position="420"/>
        <end position="442"/>
    </location>
</feature>
<evidence type="ECO:0000256" key="1">
    <source>
        <dbReference type="ARBA" id="ARBA00004141"/>
    </source>
</evidence>
<feature type="transmembrane region" description="Helical" evidence="7">
    <location>
        <begin position="510"/>
        <end position="529"/>
    </location>
</feature>
<feature type="transmembrane region" description="Helical" evidence="7">
    <location>
        <begin position="827"/>
        <end position="847"/>
    </location>
</feature>
<evidence type="ECO:0000256" key="2">
    <source>
        <dbReference type="ARBA" id="ARBA00006213"/>
    </source>
</evidence>